<keyword evidence="2 4" id="KW-0442">Lipid degradation</keyword>
<dbReference type="RefSeq" id="WP_172166528.1">
    <property type="nucleotide sequence ID" value="NZ_CP053564.1"/>
</dbReference>
<dbReference type="KEGG" id="pbro:HOP40_31920"/>
<evidence type="ECO:0000256" key="2">
    <source>
        <dbReference type="ARBA" id="ARBA00022963"/>
    </source>
</evidence>
<keyword evidence="3 4" id="KW-0443">Lipid metabolism</keyword>
<dbReference type="EMBL" id="CP053564">
    <property type="protein sequence ID" value="QJY49809.1"/>
    <property type="molecule type" value="Genomic_DNA"/>
</dbReference>
<gene>
    <name evidence="6" type="ORF">HOP40_31920</name>
</gene>
<dbReference type="PROSITE" id="PS51635">
    <property type="entry name" value="PNPLA"/>
    <property type="match status" value="1"/>
</dbReference>
<evidence type="ECO:0000256" key="4">
    <source>
        <dbReference type="PROSITE-ProRule" id="PRU01161"/>
    </source>
</evidence>
<feature type="short sequence motif" description="GXSXG" evidence="4">
    <location>
        <begin position="45"/>
        <end position="49"/>
    </location>
</feature>
<protein>
    <submittedName>
        <fullName evidence="6">Patatin</fullName>
    </submittedName>
</protein>
<dbReference type="PANTHER" id="PTHR14226:SF78">
    <property type="entry name" value="SLR0060 PROTEIN"/>
    <property type="match status" value="1"/>
</dbReference>
<dbReference type="PANTHER" id="PTHR14226">
    <property type="entry name" value="NEUROPATHY TARGET ESTERASE/SWISS CHEESE D.MELANOGASTER"/>
    <property type="match status" value="1"/>
</dbReference>
<feature type="active site" description="Proton acceptor" evidence="4">
    <location>
        <position position="196"/>
    </location>
</feature>
<dbReference type="Pfam" id="PF01734">
    <property type="entry name" value="Patatin"/>
    <property type="match status" value="1"/>
</dbReference>
<dbReference type="Gene3D" id="3.10.450.50">
    <property type="match status" value="1"/>
</dbReference>
<keyword evidence="1 4" id="KW-0378">Hydrolase</keyword>
<dbReference type="Gene3D" id="3.40.1090.10">
    <property type="entry name" value="Cytosolic phospholipase A2 catalytic domain"/>
    <property type="match status" value="2"/>
</dbReference>
<dbReference type="SUPFAM" id="SSF54427">
    <property type="entry name" value="NTF2-like"/>
    <property type="match status" value="1"/>
</dbReference>
<dbReference type="AlphaFoldDB" id="A0A6M6JTP6"/>
<dbReference type="InterPro" id="IPR032710">
    <property type="entry name" value="NTF2-like_dom_sf"/>
</dbReference>
<organism evidence="6 7">
    <name type="scientific">Pseudonocardia broussonetiae</name>
    <dbReference type="NCBI Taxonomy" id="2736640"/>
    <lineage>
        <taxon>Bacteria</taxon>
        <taxon>Bacillati</taxon>
        <taxon>Actinomycetota</taxon>
        <taxon>Actinomycetes</taxon>
        <taxon>Pseudonocardiales</taxon>
        <taxon>Pseudonocardiaceae</taxon>
        <taxon>Pseudonocardia</taxon>
    </lineage>
</organism>
<proteinExistence type="predicted"/>
<sequence>MTPPPIRVAIACQGGGSHTAFTAGVLSRLLGSPELAGREVVGISGTSGGAICATVAWAALRDGRRHEAGARLKAFWADNSARWPLDRLLNATMVSTALWQSLGLLPTVSPYLIPRWIDGTGAFRRLLRRHIDFDALGVDRDGVEPMLALGAVDVVSGRFRAFCNRRERITADMVLASAAIPQLFKAVRIDDGVYWDGLFSQNPPTADLLEAAPDELWVIQINPSESREPRSLLDISDRRNELAGNISLYQELNSIERVDQLLESGALSPGAGYKKVTVRVIELSRSVLPRWLGSASKTDRSPRFLDRLIAHGEERADRFLAALRFEQAWRDGDLGAVGSMFTDDAELVSSYPFPRSSTDLRGYVARWFDGPITIDSNRKQIAGDEVTWTVQLPAGDDRPVTYGRAVATFDGDRVSALHLGPMA</sequence>
<evidence type="ECO:0000259" key="5">
    <source>
        <dbReference type="PROSITE" id="PS51635"/>
    </source>
</evidence>
<feature type="active site" description="Nucleophile" evidence="4">
    <location>
        <position position="47"/>
    </location>
</feature>
<accession>A0A6M6JTP6</accession>
<feature type="domain" description="PNPLA" evidence="5">
    <location>
        <begin position="10"/>
        <end position="209"/>
    </location>
</feature>
<evidence type="ECO:0000256" key="1">
    <source>
        <dbReference type="ARBA" id="ARBA00022801"/>
    </source>
</evidence>
<keyword evidence="7" id="KW-1185">Reference proteome</keyword>
<evidence type="ECO:0000313" key="6">
    <source>
        <dbReference type="EMBL" id="QJY49809.1"/>
    </source>
</evidence>
<comment type="caution">
    <text evidence="4">Lacks conserved residue(s) required for the propagation of feature annotation.</text>
</comment>
<evidence type="ECO:0000256" key="3">
    <source>
        <dbReference type="ARBA" id="ARBA00023098"/>
    </source>
</evidence>
<reference evidence="6 7" key="1">
    <citation type="submission" date="2020-05" db="EMBL/GenBank/DDBJ databases">
        <authorList>
            <person name="Mo P."/>
        </authorList>
    </citation>
    <scope>NUCLEOTIDE SEQUENCE [LARGE SCALE GENOMIC DNA]</scope>
    <source>
        <strain evidence="6 7">Gen01</strain>
    </source>
</reference>
<dbReference type="InterPro" id="IPR050301">
    <property type="entry name" value="NTE"/>
</dbReference>
<dbReference type="InterPro" id="IPR002641">
    <property type="entry name" value="PNPLA_dom"/>
</dbReference>
<evidence type="ECO:0000313" key="7">
    <source>
        <dbReference type="Proteomes" id="UP000505377"/>
    </source>
</evidence>
<dbReference type="InterPro" id="IPR016035">
    <property type="entry name" value="Acyl_Trfase/lysoPLipase"/>
</dbReference>
<dbReference type="SUPFAM" id="SSF52151">
    <property type="entry name" value="FabD/lysophospholipase-like"/>
    <property type="match status" value="1"/>
</dbReference>
<dbReference type="GO" id="GO:0016042">
    <property type="term" value="P:lipid catabolic process"/>
    <property type="evidence" value="ECO:0007669"/>
    <property type="project" value="UniProtKB-UniRule"/>
</dbReference>
<dbReference type="GO" id="GO:0016787">
    <property type="term" value="F:hydrolase activity"/>
    <property type="evidence" value="ECO:0007669"/>
    <property type="project" value="UniProtKB-UniRule"/>
</dbReference>
<name>A0A6M6JTP6_9PSEU</name>
<dbReference type="Proteomes" id="UP000505377">
    <property type="component" value="Chromosome"/>
</dbReference>